<evidence type="ECO:0000259" key="7">
    <source>
        <dbReference type="Pfam" id="PF09335"/>
    </source>
</evidence>
<organism evidence="8 9">
    <name type="scientific">Rhodothalassium salexigens DSM 2132</name>
    <dbReference type="NCBI Taxonomy" id="1188247"/>
    <lineage>
        <taxon>Bacteria</taxon>
        <taxon>Pseudomonadati</taxon>
        <taxon>Pseudomonadota</taxon>
        <taxon>Alphaproteobacteria</taxon>
        <taxon>Rhodothalassiales</taxon>
        <taxon>Rhodothalassiaceae</taxon>
        <taxon>Rhodothalassium</taxon>
    </lineage>
</organism>
<accession>A0A4R2PB33</accession>
<feature type="domain" description="VTT" evidence="7">
    <location>
        <begin position="53"/>
        <end position="155"/>
    </location>
</feature>
<gene>
    <name evidence="8" type="ORF">EV659_11174</name>
</gene>
<feature type="transmembrane region" description="Helical" evidence="6">
    <location>
        <begin position="135"/>
        <end position="163"/>
    </location>
</feature>
<dbReference type="RefSeq" id="WP_132709311.1">
    <property type="nucleotide sequence ID" value="NZ_JACIGF010000011.1"/>
</dbReference>
<dbReference type="OrthoDB" id="7277369at2"/>
<dbReference type="Pfam" id="PF09335">
    <property type="entry name" value="VTT_dom"/>
    <property type="match status" value="1"/>
</dbReference>
<evidence type="ECO:0000256" key="4">
    <source>
        <dbReference type="ARBA" id="ARBA00022989"/>
    </source>
</evidence>
<keyword evidence="9" id="KW-1185">Reference proteome</keyword>
<reference evidence="8 9" key="1">
    <citation type="submission" date="2019-03" db="EMBL/GenBank/DDBJ databases">
        <title>Genomic Encyclopedia of Type Strains, Phase IV (KMG-IV): sequencing the most valuable type-strain genomes for metagenomic binning, comparative biology and taxonomic classification.</title>
        <authorList>
            <person name="Goeker M."/>
        </authorList>
    </citation>
    <scope>NUCLEOTIDE SEQUENCE [LARGE SCALE GENOMIC DNA]</scope>
    <source>
        <strain evidence="8 9">DSM 2132</strain>
    </source>
</reference>
<sequence>MALLISLSDLMDALQALAGDPMVLWWTLMAATLVSEDAAIVGAALLAAHGTADIGLAYSAVNVGVVVGDTGLYLIGYAASRYRQLRALVTTREVFRAKRFLRRQLIPILLSTRFLPGSRLPTYTACGFFRFPLSLFAIVLTLASLTWTVIVFVVIHTAGLAILEWLGPWKWLGVVLLIGVFFVVPRLVGPRLARRFGVVGRSETPSS</sequence>
<protein>
    <submittedName>
        <fullName evidence="8">Membrane protein DedA with SNARE-associated domain</fullName>
    </submittedName>
</protein>
<proteinExistence type="predicted"/>
<feature type="transmembrane region" description="Helical" evidence="6">
    <location>
        <begin position="169"/>
        <end position="188"/>
    </location>
</feature>
<dbReference type="EMBL" id="SLXO01000011">
    <property type="protein sequence ID" value="TCP31504.1"/>
    <property type="molecule type" value="Genomic_DNA"/>
</dbReference>
<feature type="transmembrane region" description="Helical" evidence="6">
    <location>
        <begin position="54"/>
        <end position="76"/>
    </location>
</feature>
<dbReference type="AlphaFoldDB" id="A0A4R2PB33"/>
<evidence type="ECO:0000256" key="2">
    <source>
        <dbReference type="ARBA" id="ARBA00022475"/>
    </source>
</evidence>
<dbReference type="PANTHER" id="PTHR42709">
    <property type="entry name" value="ALKALINE PHOSPHATASE LIKE PROTEIN"/>
    <property type="match status" value="1"/>
</dbReference>
<evidence type="ECO:0000256" key="6">
    <source>
        <dbReference type="SAM" id="Phobius"/>
    </source>
</evidence>
<evidence type="ECO:0000256" key="1">
    <source>
        <dbReference type="ARBA" id="ARBA00004651"/>
    </source>
</evidence>
<evidence type="ECO:0000313" key="9">
    <source>
        <dbReference type="Proteomes" id="UP000295399"/>
    </source>
</evidence>
<evidence type="ECO:0000256" key="3">
    <source>
        <dbReference type="ARBA" id="ARBA00022692"/>
    </source>
</evidence>
<dbReference type="InParanoid" id="A0A4R2PB33"/>
<evidence type="ECO:0000256" key="5">
    <source>
        <dbReference type="ARBA" id="ARBA00023136"/>
    </source>
</evidence>
<dbReference type="FunCoup" id="A0A4R2PB33">
    <property type="interactions" value="27"/>
</dbReference>
<dbReference type="GO" id="GO:0005886">
    <property type="term" value="C:plasma membrane"/>
    <property type="evidence" value="ECO:0007669"/>
    <property type="project" value="UniProtKB-SubCell"/>
</dbReference>
<comment type="subcellular location">
    <subcellularLocation>
        <location evidence="1">Cell membrane</location>
        <topology evidence="1">Multi-pass membrane protein</topology>
    </subcellularLocation>
</comment>
<name>A0A4R2PB33_RHOSA</name>
<dbReference type="PANTHER" id="PTHR42709:SF6">
    <property type="entry name" value="UNDECAPRENYL PHOSPHATE TRANSPORTER A"/>
    <property type="match status" value="1"/>
</dbReference>
<keyword evidence="4 6" id="KW-1133">Transmembrane helix</keyword>
<dbReference type="Proteomes" id="UP000295399">
    <property type="component" value="Unassembled WGS sequence"/>
</dbReference>
<evidence type="ECO:0000313" key="8">
    <source>
        <dbReference type="EMBL" id="TCP31504.1"/>
    </source>
</evidence>
<keyword evidence="5 6" id="KW-0472">Membrane</keyword>
<keyword evidence="2" id="KW-1003">Cell membrane</keyword>
<dbReference type="InterPro" id="IPR032816">
    <property type="entry name" value="VTT_dom"/>
</dbReference>
<keyword evidence="3 6" id="KW-0812">Transmembrane</keyword>
<dbReference type="InterPro" id="IPR051311">
    <property type="entry name" value="DedA_domain"/>
</dbReference>
<comment type="caution">
    <text evidence="8">The sequence shown here is derived from an EMBL/GenBank/DDBJ whole genome shotgun (WGS) entry which is preliminary data.</text>
</comment>